<comment type="caution">
    <text evidence="2">The sequence shown here is derived from an EMBL/GenBank/DDBJ whole genome shotgun (WGS) entry which is preliminary data.</text>
</comment>
<name>A0A371J9S5_9FIRM</name>
<evidence type="ECO:0000259" key="1">
    <source>
        <dbReference type="PROSITE" id="PS51186"/>
    </source>
</evidence>
<protein>
    <submittedName>
        <fullName evidence="2">GNAT family N-acetyltransferase</fullName>
    </submittedName>
</protein>
<keyword evidence="3" id="KW-1185">Reference proteome</keyword>
<keyword evidence="2" id="KW-0808">Transferase</keyword>
<evidence type="ECO:0000313" key="3">
    <source>
        <dbReference type="Proteomes" id="UP000215694"/>
    </source>
</evidence>
<dbReference type="Proteomes" id="UP000215694">
    <property type="component" value="Unassembled WGS sequence"/>
</dbReference>
<dbReference type="InterPro" id="IPR016181">
    <property type="entry name" value="Acyl_CoA_acyltransferase"/>
</dbReference>
<dbReference type="SUPFAM" id="SSF55729">
    <property type="entry name" value="Acyl-CoA N-acyltransferases (Nat)"/>
    <property type="match status" value="1"/>
</dbReference>
<dbReference type="GO" id="GO:0016747">
    <property type="term" value="F:acyltransferase activity, transferring groups other than amino-acyl groups"/>
    <property type="evidence" value="ECO:0007669"/>
    <property type="project" value="InterPro"/>
</dbReference>
<reference evidence="2 3" key="1">
    <citation type="journal article" date="2017" name="Genome Announc.">
        <title>Draft Genome Sequence of Romboutsia weinsteinii sp. nov. Strain CCRI-19649(T) Isolated from Surface Water.</title>
        <authorList>
            <person name="Maheux A.F."/>
            <person name="Boudreau D.K."/>
            <person name="Berube E."/>
            <person name="Boissinot M."/>
            <person name="Cantin P."/>
            <person name="Raymond F."/>
            <person name="Corbeil J."/>
            <person name="Omar R.F."/>
            <person name="Bergeron M.G."/>
        </authorList>
    </citation>
    <scope>NUCLEOTIDE SEQUENCE [LARGE SCALE GENOMIC DNA]</scope>
    <source>
        <strain evidence="2 3">CCRI-19649</strain>
    </source>
</reference>
<dbReference type="Pfam" id="PF00583">
    <property type="entry name" value="Acetyltransf_1"/>
    <property type="match status" value="1"/>
</dbReference>
<evidence type="ECO:0000313" key="2">
    <source>
        <dbReference type="EMBL" id="RDY29509.1"/>
    </source>
</evidence>
<dbReference type="AlphaFoldDB" id="A0A371J9S5"/>
<dbReference type="EMBL" id="NOJY02000002">
    <property type="protein sequence ID" value="RDY29509.1"/>
    <property type="molecule type" value="Genomic_DNA"/>
</dbReference>
<dbReference type="CDD" id="cd04301">
    <property type="entry name" value="NAT_SF"/>
    <property type="match status" value="1"/>
</dbReference>
<gene>
    <name evidence="2" type="ORF">CHL78_001375</name>
</gene>
<dbReference type="RefSeq" id="WP_094367736.1">
    <property type="nucleotide sequence ID" value="NZ_NOJY02000002.1"/>
</dbReference>
<dbReference type="Gene3D" id="3.40.630.30">
    <property type="match status" value="1"/>
</dbReference>
<feature type="domain" description="N-acetyltransferase" evidence="1">
    <location>
        <begin position="4"/>
        <end position="210"/>
    </location>
</feature>
<dbReference type="InterPro" id="IPR000182">
    <property type="entry name" value="GNAT_dom"/>
</dbReference>
<accession>A0A371J9S5</accession>
<dbReference type="PROSITE" id="PS51186">
    <property type="entry name" value="GNAT"/>
    <property type="match status" value="1"/>
</dbReference>
<sequence length="211" mass="24264">MEKVIYRELSRNDYSRIKELICEAFGFSDFIKNEKLLDAILSTYLHGCIMDSSFSRVAVKNNNVIGIILGSAKNDKNNLKKLHNNLSFLSACTKLLASSKEDKMLIKEFSIIKDTYKEIISGKEDSFQGCVQLFIVSQESRGLGIGKTLVSDLFDYMKSMSVSSLYLYTDTRCNYGFYDNNNFNRINEKEIYFNSIDANLDVFLYSYTFQK</sequence>
<dbReference type="OrthoDB" id="2243440at2"/>
<proteinExistence type="predicted"/>
<organism evidence="2 3">
    <name type="scientific">Romboutsia weinsteinii</name>
    <dbReference type="NCBI Taxonomy" id="2020949"/>
    <lineage>
        <taxon>Bacteria</taxon>
        <taxon>Bacillati</taxon>
        <taxon>Bacillota</taxon>
        <taxon>Clostridia</taxon>
        <taxon>Peptostreptococcales</taxon>
        <taxon>Peptostreptococcaceae</taxon>
        <taxon>Romboutsia</taxon>
    </lineage>
</organism>